<organism evidence="2 3">
    <name type="scientific">Deinococcus ruber</name>
    <dbReference type="NCBI Taxonomy" id="1848197"/>
    <lineage>
        <taxon>Bacteria</taxon>
        <taxon>Thermotogati</taxon>
        <taxon>Deinococcota</taxon>
        <taxon>Deinococci</taxon>
        <taxon>Deinococcales</taxon>
        <taxon>Deinococcaceae</taxon>
        <taxon>Deinococcus</taxon>
    </lineage>
</organism>
<comment type="caution">
    <text evidence="2">The sequence shown here is derived from an EMBL/GenBank/DDBJ whole genome shotgun (WGS) entry which is preliminary data.</text>
</comment>
<feature type="transmembrane region" description="Helical" evidence="1">
    <location>
        <begin position="266"/>
        <end position="284"/>
    </location>
</feature>
<keyword evidence="1" id="KW-0812">Transmembrane</keyword>
<evidence type="ECO:0008006" key="4">
    <source>
        <dbReference type="Google" id="ProtNLM"/>
    </source>
</evidence>
<evidence type="ECO:0000313" key="3">
    <source>
        <dbReference type="Proteomes" id="UP000603865"/>
    </source>
</evidence>
<dbReference type="RefSeq" id="WP_189088251.1">
    <property type="nucleotide sequence ID" value="NZ_BMQL01000003.1"/>
</dbReference>
<sequence>MIASSAPASAPRWLNVLFPAPAQPWKNWQRLLFRGIFVYLALGLIEFILPYDHLLYSPINALYLALTHRSLPALGGAEPLFNYLVMYAQLVFSGALAVIWSGLERRGGLTERLFWPTHTLLRYFLASMLFAYGWDKVFLMQMPAPTVTDMLTPYGEMSHMGLLWRMVGASPLFEMVGGWAEVIPACLLLVCRTSLPGALLSAGVMGFVFLLNISFDVIVKISSGHLFVYSLLLLTPYLGNLVRLLQNRPTQPVSYPAMPALPWLRWLGWLLRAVALYWAVWLPLNLNLTFKAKWTPAPLHSQLGGLYEVVSDSRPASQSLTDDQRWSRVAFDQTAYPGGLPFFRIVRVNREIVRGRYAEDAKNARLTLKESTPLTLSYRRRPDGTLTLSGTEGGQPFTAELKPASKQATFIRDEPPGWVIDQTQNR</sequence>
<name>A0A918BZH3_9DEIO</name>
<feature type="transmembrane region" description="Helical" evidence="1">
    <location>
        <begin position="113"/>
        <end position="134"/>
    </location>
</feature>
<reference evidence="2" key="1">
    <citation type="journal article" date="2014" name="Int. J. Syst. Evol. Microbiol.">
        <title>Complete genome sequence of Corynebacterium casei LMG S-19264T (=DSM 44701T), isolated from a smear-ripened cheese.</title>
        <authorList>
            <consortium name="US DOE Joint Genome Institute (JGI-PGF)"/>
            <person name="Walter F."/>
            <person name="Albersmeier A."/>
            <person name="Kalinowski J."/>
            <person name="Ruckert C."/>
        </authorList>
    </citation>
    <scope>NUCLEOTIDE SEQUENCE</scope>
    <source>
        <strain evidence="2">JCM 31311</strain>
    </source>
</reference>
<protein>
    <recommendedName>
        <fullName evidence="4">DoxX family protein</fullName>
    </recommendedName>
</protein>
<keyword evidence="1" id="KW-1133">Transmembrane helix</keyword>
<keyword evidence="3" id="KW-1185">Reference proteome</keyword>
<feature type="transmembrane region" description="Helical" evidence="1">
    <location>
        <begin position="31"/>
        <end position="49"/>
    </location>
</feature>
<feature type="transmembrane region" description="Helical" evidence="1">
    <location>
        <begin position="226"/>
        <end position="246"/>
    </location>
</feature>
<evidence type="ECO:0000313" key="2">
    <source>
        <dbReference type="EMBL" id="GGQ98255.1"/>
    </source>
</evidence>
<feature type="transmembrane region" description="Helical" evidence="1">
    <location>
        <begin position="198"/>
        <end position="219"/>
    </location>
</feature>
<proteinExistence type="predicted"/>
<dbReference type="Proteomes" id="UP000603865">
    <property type="component" value="Unassembled WGS sequence"/>
</dbReference>
<accession>A0A918BZH3</accession>
<dbReference type="AlphaFoldDB" id="A0A918BZH3"/>
<reference evidence="2" key="2">
    <citation type="submission" date="2020-09" db="EMBL/GenBank/DDBJ databases">
        <authorList>
            <person name="Sun Q."/>
            <person name="Ohkuma M."/>
        </authorList>
    </citation>
    <scope>NUCLEOTIDE SEQUENCE</scope>
    <source>
        <strain evidence="2">JCM 31311</strain>
    </source>
</reference>
<evidence type="ECO:0000256" key="1">
    <source>
        <dbReference type="SAM" id="Phobius"/>
    </source>
</evidence>
<keyword evidence="1" id="KW-0472">Membrane</keyword>
<gene>
    <name evidence="2" type="ORF">GCM10008957_08240</name>
</gene>
<dbReference type="EMBL" id="BMQL01000003">
    <property type="protein sequence ID" value="GGQ98255.1"/>
    <property type="molecule type" value="Genomic_DNA"/>
</dbReference>
<feature type="transmembrane region" description="Helical" evidence="1">
    <location>
        <begin position="80"/>
        <end position="101"/>
    </location>
</feature>